<gene>
    <name evidence="2" type="ORF">B296_00013938</name>
</gene>
<evidence type="ECO:0000313" key="2">
    <source>
        <dbReference type="EMBL" id="RRT80180.1"/>
    </source>
</evidence>
<accession>A0A427AV97</accession>
<evidence type="ECO:0000256" key="1">
    <source>
        <dbReference type="SAM" id="MobiDB-lite"/>
    </source>
</evidence>
<organism evidence="2 3">
    <name type="scientific">Ensete ventricosum</name>
    <name type="common">Abyssinian banana</name>
    <name type="synonym">Musa ensete</name>
    <dbReference type="NCBI Taxonomy" id="4639"/>
    <lineage>
        <taxon>Eukaryota</taxon>
        <taxon>Viridiplantae</taxon>
        <taxon>Streptophyta</taxon>
        <taxon>Embryophyta</taxon>
        <taxon>Tracheophyta</taxon>
        <taxon>Spermatophyta</taxon>
        <taxon>Magnoliopsida</taxon>
        <taxon>Liliopsida</taxon>
        <taxon>Zingiberales</taxon>
        <taxon>Musaceae</taxon>
        <taxon>Ensete</taxon>
    </lineage>
</organism>
<feature type="region of interest" description="Disordered" evidence="1">
    <location>
        <begin position="1"/>
        <end position="106"/>
    </location>
</feature>
<sequence>MTWCGQRGEEGRWGGCSGIREKVEEATTKTTRSSGGWKQRLAIGTGEDGLQPPSHGGEEEGGSGQASESRAKQRRQRGDDGDSGRGDGEDNSVGLAVGSGGRRWGGEEEGAIVMQLHGCAEEGVDGRQQWQGSSDYWLCTTEGWPAVDEEERKTIACKVAVAVRDEDRGYSLRRW</sequence>
<comment type="caution">
    <text evidence="2">The sequence shown here is derived from an EMBL/GenBank/DDBJ whole genome shotgun (WGS) entry which is preliminary data.</text>
</comment>
<evidence type="ECO:0000313" key="3">
    <source>
        <dbReference type="Proteomes" id="UP000287651"/>
    </source>
</evidence>
<protein>
    <submittedName>
        <fullName evidence="2">Uncharacterized protein</fullName>
    </submittedName>
</protein>
<name>A0A427AV97_ENSVE</name>
<feature type="compositionally biased region" description="Basic and acidic residues" evidence="1">
    <location>
        <begin position="76"/>
        <end position="88"/>
    </location>
</feature>
<reference evidence="2 3" key="1">
    <citation type="journal article" date="2014" name="Agronomy (Basel)">
        <title>A Draft Genome Sequence for Ensete ventricosum, the Drought-Tolerant Tree Against Hunger.</title>
        <authorList>
            <person name="Harrison J."/>
            <person name="Moore K.A."/>
            <person name="Paszkiewicz K."/>
            <person name="Jones T."/>
            <person name="Grant M."/>
            <person name="Ambacheew D."/>
            <person name="Muzemil S."/>
            <person name="Studholme D.J."/>
        </authorList>
    </citation>
    <scope>NUCLEOTIDE SEQUENCE [LARGE SCALE GENOMIC DNA]</scope>
</reference>
<dbReference type="Proteomes" id="UP000287651">
    <property type="component" value="Unassembled WGS sequence"/>
</dbReference>
<proteinExistence type="predicted"/>
<dbReference type="EMBL" id="AMZH03001208">
    <property type="protein sequence ID" value="RRT80180.1"/>
    <property type="molecule type" value="Genomic_DNA"/>
</dbReference>
<dbReference type="AlphaFoldDB" id="A0A427AV97"/>